<dbReference type="STRING" id="1489064.WH96_07890"/>
<dbReference type="PANTHER" id="PTHR43214:SF44">
    <property type="entry name" value="TWO-COMPONENT RESPONSE REGULATOR"/>
    <property type="match status" value="1"/>
</dbReference>
<dbReference type="GO" id="GO:0000160">
    <property type="term" value="P:phosphorelay signal transduction system"/>
    <property type="evidence" value="ECO:0007669"/>
    <property type="project" value="UniProtKB-KW"/>
</dbReference>
<dbReference type="InterPro" id="IPR036388">
    <property type="entry name" value="WH-like_DNA-bd_sf"/>
</dbReference>
<dbReference type="InterPro" id="IPR011006">
    <property type="entry name" value="CheY-like_superfamily"/>
</dbReference>
<organism evidence="9 10">
    <name type="scientific">Kiloniella spongiae</name>
    <dbReference type="NCBI Taxonomy" id="1489064"/>
    <lineage>
        <taxon>Bacteria</taxon>
        <taxon>Pseudomonadati</taxon>
        <taxon>Pseudomonadota</taxon>
        <taxon>Alphaproteobacteria</taxon>
        <taxon>Rhodospirillales</taxon>
        <taxon>Kiloniellaceae</taxon>
        <taxon>Kiloniella</taxon>
    </lineage>
</organism>
<dbReference type="PRINTS" id="PR00038">
    <property type="entry name" value="HTHLUXR"/>
</dbReference>
<dbReference type="SUPFAM" id="SSF52172">
    <property type="entry name" value="CheY-like"/>
    <property type="match status" value="1"/>
</dbReference>
<dbReference type="Pfam" id="PF00072">
    <property type="entry name" value="Response_reg"/>
    <property type="match status" value="1"/>
</dbReference>
<evidence type="ECO:0000256" key="1">
    <source>
        <dbReference type="ARBA" id="ARBA00022553"/>
    </source>
</evidence>
<keyword evidence="10" id="KW-1185">Reference proteome</keyword>
<feature type="modified residue" description="4-aspartylphosphate" evidence="6">
    <location>
        <position position="53"/>
    </location>
</feature>
<keyword evidence="1 6" id="KW-0597">Phosphoprotein</keyword>
<dbReference type="Gene3D" id="1.10.10.10">
    <property type="entry name" value="Winged helix-like DNA-binding domain superfamily/Winged helix DNA-binding domain"/>
    <property type="match status" value="1"/>
</dbReference>
<sequence length="208" mass="22830">MYIYIIDDDDAVRESTELLLSTSSFDASIETFASAEEFFDQDLLGHSGCVLLDIRMPGMDGVEALKKITASESNLVVVMISGHGDIPKAVETMKAGAFSFVEKPFSDTAITEVVTSALQQSEAQQEEAELRAHAIIAIEKLTLREKEVLDKLVLGLLNKVIAYELGISTRTVEVHRARIMEKLDVRSLPEMVRLCLLVEGKDNALAAT</sequence>
<gene>
    <name evidence="9" type="ORF">WH96_07890</name>
</gene>
<evidence type="ECO:0000256" key="3">
    <source>
        <dbReference type="ARBA" id="ARBA00023015"/>
    </source>
</evidence>
<dbReference type="RefSeq" id="WP_047763639.1">
    <property type="nucleotide sequence ID" value="NZ_LAQL01000005.1"/>
</dbReference>
<evidence type="ECO:0000256" key="4">
    <source>
        <dbReference type="ARBA" id="ARBA00023125"/>
    </source>
</evidence>
<keyword evidence="3" id="KW-0805">Transcription regulation</keyword>
<dbReference type="SMART" id="SM00448">
    <property type="entry name" value="REC"/>
    <property type="match status" value="1"/>
</dbReference>
<dbReference type="InterPro" id="IPR016032">
    <property type="entry name" value="Sig_transdc_resp-reg_C-effctor"/>
</dbReference>
<dbReference type="PROSITE" id="PS50110">
    <property type="entry name" value="RESPONSE_REGULATORY"/>
    <property type="match status" value="1"/>
</dbReference>
<dbReference type="AlphaFoldDB" id="A0A0H2MEX7"/>
<dbReference type="Pfam" id="PF00196">
    <property type="entry name" value="GerE"/>
    <property type="match status" value="1"/>
</dbReference>
<evidence type="ECO:0000259" key="8">
    <source>
        <dbReference type="PROSITE" id="PS50110"/>
    </source>
</evidence>
<dbReference type="PROSITE" id="PS50043">
    <property type="entry name" value="HTH_LUXR_2"/>
    <property type="match status" value="1"/>
</dbReference>
<dbReference type="Proteomes" id="UP000035444">
    <property type="component" value="Unassembled WGS sequence"/>
</dbReference>
<proteinExistence type="predicted"/>
<evidence type="ECO:0000313" key="10">
    <source>
        <dbReference type="Proteomes" id="UP000035444"/>
    </source>
</evidence>
<evidence type="ECO:0000259" key="7">
    <source>
        <dbReference type="PROSITE" id="PS50043"/>
    </source>
</evidence>
<dbReference type="InterPro" id="IPR000792">
    <property type="entry name" value="Tscrpt_reg_LuxR_C"/>
</dbReference>
<evidence type="ECO:0000256" key="2">
    <source>
        <dbReference type="ARBA" id="ARBA00023012"/>
    </source>
</evidence>
<evidence type="ECO:0000256" key="5">
    <source>
        <dbReference type="ARBA" id="ARBA00023163"/>
    </source>
</evidence>
<dbReference type="PROSITE" id="PS00622">
    <property type="entry name" value="HTH_LUXR_1"/>
    <property type="match status" value="1"/>
</dbReference>
<dbReference type="InterPro" id="IPR039420">
    <property type="entry name" value="WalR-like"/>
</dbReference>
<evidence type="ECO:0008006" key="11">
    <source>
        <dbReference type="Google" id="ProtNLM"/>
    </source>
</evidence>
<dbReference type="SUPFAM" id="SSF46894">
    <property type="entry name" value="C-terminal effector domain of the bipartite response regulators"/>
    <property type="match status" value="1"/>
</dbReference>
<dbReference type="CDD" id="cd06170">
    <property type="entry name" value="LuxR_C_like"/>
    <property type="match status" value="1"/>
</dbReference>
<dbReference type="InterPro" id="IPR001789">
    <property type="entry name" value="Sig_transdc_resp-reg_receiver"/>
</dbReference>
<dbReference type="PANTHER" id="PTHR43214">
    <property type="entry name" value="TWO-COMPONENT RESPONSE REGULATOR"/>
    <property type="match status" value="1"/>
</dbReference>
<dbReference type="OrthoDB" id="9782655at2"/>
<keyword evidence="4" id="KW-0238">DNA-binding</keyword>
<reference evidence="9 10" key="1">
    <citation type="submission" date="2015-03" db="EMBL/GenBank/DDBJ databases">
        <title>Genome Sequence of Kiloniella spongiae MEBiC09566, isolated from a marine sponge.</title>
        <authorList>
            <person name="Shao Z."/>
            <person name="Wang L."/>
            <person name="Li X."/>
        </authorList>
    </citation>
    <scope>NUCLEOTIDE SEQUENCE [LARGE SCALE GENOMIC DNA]</scope>
    <source>
        <strain evidence="9 10">MEBiC09566</strain>
    </source>
</reference>
<feature type="domain" description="HTH luxR-type" evidence="7">
    <location>
        <begin position="134"/>
        <end position="199"/>
    </location>
</feature>
<feature type="domain" description="Response regulatory" evidence="8">
    <location>
        <begin position="2"/>
        <end position="118"/>
    </location>
</feature>
<comment type="caution">
    <text evidence="9">The sequence shown here is derived from an EMBL/GenBank/DDBJ whole genome shotgun (WGS) entry which is preliminary data.</text>
</comment>
<evidence type="ECO:0000256" key="6">
    <source>
        <dbReference type="PROSITE-ProRule" id="PRU00169"/>
    </source>
</evidence>
<keyword evidence="5" id="KW-0804">Transcription</keyword>
<dbReference type="Gene3D" id="3.40.50.2300">
    <property type="match status" value="1"/>
</dbReference>
<dbReference type="EMBL" id="LAQL01000005">
    <property type="protein sequence ID" value="KLN61089.1"/>
    <property type="molecule type" value="Genomic_DNA"/>
</dbReference>
<dbReference type="SMART" id="SM00421">
    <property type="entry name" value="HTH_LUXR"/>
    <property type="match status" value="1"/>
</dbReference>
<evidence type="ECO:0000313" key="9">
    <source>
        <dbReference type="EMBL" id="KLN61089.1"/>
    </source>
</evidence>
<dbReference type="FunFam" id="3.40.50.2300:FF:000018">
    <property type="entry name" value="DNA-binding transcriptional regulator NtrC"/>
    <property type="match status" value="1"/>
</dbReference>
<dbReference type="GO" id="GO:0003677">
    <property type="term" value="F:DNA binding"/>
    <property type="evidence" value="ECO:0007669"/>
    <property type="project" value="UniProtKB-KW"/>
</dbReference>
<protein>
    <recommendedName>
        <fullName evidence="11">LuxR family transcriptional regulator</fullName>
    </recommendedName>
</protein>
<keyword evidence="2" id="KW-0902">Two-component regulatory system</keyword>
<dbReference type="GO" id="GO:0006355">
    <property type="term" value="P:regulation of DNA-templated transcription"/>
    <property type="evidence" value="ECO:0007669"/>
    <property type="project" value="InterPro"/>
</dbReference>
<accession>A0A0H2MEX7</accession>
<name>A0A0H2MEX7_9PROT</name>